<accession>A0A4R5EIX6</accession>
<dbReference type="AlphaFoldDB" id="A0A4R5EIX6"/>
<dbReference type="OrthoDB" id="7245925at2"/>
<reference evidence="2 3" key="1">
    <citation type="submission" date="2019-03" db="EMBL/GenBank/DDBJ databases">
        <authorList>
            <person name="Zhang S."/>
        </authorList>
    </citation>
    <scope>NUCLEOTIDE SEQUENCE [LARGE SCALE GENOMIC DNA]</scope>
    <source>
        <strain evidence="2 3">S4J41</strain>
    </source>
</reference>
<dbReference type="PANTHER" id="PTHR12110">
    <property type="entry name" value="HYDROXYPYRUVATE ISOMERASE"/>
    <property type="match status" value="1"/>
</dbReference>
<dbReference type="EMBL" id="SMFP01000020">
    <property type="protein sequence ID" value="TDE34354.1"/>
    <property type="molecule type" value="Genomic_DNA"/>
</dbReference>
<name>A0A4R5EIX6_9RHOB</name>
<dbReference type="InterPro" id="IPR050312">
    <property type="entry name" value="IolE/XylAMocC-like"/>
</dbReference>
<proteinExistence type="predicted"/>
<keyword evidence="3" id="KW-1185">Reference proteome</keyword>
<dbReference type="InterPro" id="IPR013022">
    <property type="entry name" value="Xyl_isomerase-like_TIM-brl"/>
</dbReference>
<dbReference type="Gene3D" id="3.20.20.150">
    <property type="entry name" value="Divalent-metal-dependent TIM barrel enzymes"/>
    <property type="match status" value="1"/>
</dbReference>
<evidence type="ECO:0000313" key="2">
    <source>
        <dbReference type="EMBL" id="TDE34354.1"/>
    </source>
</evidence>
<keyword evidence="2" id="KW-0413">Isomerase</keyword>
<dbReference type="Proteomes" id="UP000294662">
    <property type="component" value="Unassembled WGS sequence"/>
</dbReference>
<organism evidence="2 3">
    <name type="scientific">Antarcticimicrobium sediminis</name>
    <dbReference type="NCBI Taxonomy" id="2546227"/>
    <lineage>
        <taxon>Bacteria</taxon>
        <taxon>Pseudomonadati</taxon>
        <taxon>Pseudomonadota</taxon>
        <taxon>Alphaproteobacteria</taxon>
        <taxon>Rhodobacterales</taxon>
        <taxon>Paracoccaceae</taxon>
        <taxon>Antarcticimicrobium</taxon>
    </lineage>
</organism>
<feature type="domain" description="Xylose isomerase-like TIM barrel" evidence="1">
    <location>
        <begin position="49"/>
        <end position="260"/>
    </location>
</feature>
<dbReference type="Pfam" id="PF01261">
    <property type="entry name" value="AP_endonuc_2"/>
    <property type="match status" value="1"/>
</dbReference>
<dbReference type="GO" id="GO:0016853">
    <property type="term" value="F:isomerase activity"/>
    <property type="evidence" value="ECO:0007669"/>
    <property type="project" value="UniProtKB-KW"/>
</dbReference>
<protein>
    <submittedName>
        <fullName evidence="2">Sugar phosphate isomerase/epimerase</fullName>
    </submittedName>
</protein>
<dbReference type="SUPFAM" id="SSF51658">
    <property type="entry name" value="Xylose isomerase-like"/>
    <property type="match status" value="1"/>
</dbReference>
<sequence length="274" mass="30367">MSSLPLLGVAIPTATLETLQDFVLAENRDLEIQDFVDGDLLNGDWKSVADRTRNLLTGYTGRLGIHGPFWGLSIANPDADMRALNRQKHLQGIEVCDYLGATQMVIHSPYTTWSYNNLDNAPERKEYTRLLENCHDTMDAVVKRAEDCGVTMVIENIEDIDPDIRCALADSFNSPAMAVSIDTGHAHYAHGTNGAAPVDYYVRRAGDRLQHVHLQDAEGFADRHWAIGEGTIRWAAVFRALAEIESNPRLILELRDKAGILPSVAYLEALGLAR</sequence>
<dbReference type="PANTHER" id="PTHR12110:SF53">
    <property type="entry name" value="BLR5974 PROTEIN"/>
    <property type="match status" value="1"/>
</dbReference>
<dbReference type="InterPro" id="IPR036237">
    <property type="entry name" value="Xyl_isomerase-like_sf"/>
</dbReference>
<evidence type="ECO:0000313" key="3">
    <source>
        <dbReference type="Proteomes" id="UP000294662"/>
    </source>
</evidence>
<gene>
    <name evidence="2" type="ORF">E1B25_19800</name>
</gene>
<evidence type="ECO:0000259" key="1">
    <source>
        <dbReference type="Pfam" id="PF01261"/>
    </source>
</evidence>
<dbReference type="RefSeq" id="WP_132831315.1">
    <property type="nucleotide sequence ID" value="NZ_SMFP01000020.1"/>
</dbReference>
<comment type="caution">
    <text evidence="2">The sequence shown here is derived from an EMBL/GenBank/DDBJ whole genome shotgun (WGS) entry which is preliminary data.</text>
</comment>